<dbReference type="Proteomes" id="UP000015241">
    <property type="component" value="Unassembled WGS sequence"/>
</dbReference>
<organism evidence="1 2">
    <name type="scientific">Fomitopsis schrenkii</name>
    <name type="common">Brown rot fungus</name>
    <dbReference type="NCBI Taxonomy" id="2126942"/>
    <lineage>
        <taxon>Eukaryota</taxon>
        <taxon>Fungi</taxon>
        <taxon>Dikarya</taxon>
        <taxon>Basidiomycota</taxon>
        <taxon>Agaricomycotina</taxon>
        <taxon>Agaricomycetes</taxon>
        <taxon>Polyporales</taxon>
        <taxon>Fomitopsis</taxon>
    </lineage>
</organism>
<dbReference type="HOGENOM" id="CLU_2223318_0_0_1"/>
<dbReference type="InParanoid" id="S8G588"/>
<evidence type="ECO:0000313" key="2">
    <source>
        <dbReference type="Proteomes" id="UP000015241"/>
    </source>
</evidence>
<dbReference type="EMBL" id="KE504123">
    <property type="protein sequence ID" value="EPT05395.1"/>
    <property type="molecule type" value="Genomic_DNA"/>
</dbReference>
<proteinExistence type="predicted"/>
<dbReference type="AlphaFoldDB" id="S8G588"/>
<sequence>MSLAPPGTPELGLYVHPYIPSIPEEFRIPLSTGDQLFIDEDAATYELTTVLNARQHQLFVEHGARRADTWKVGGTEKVAEEMEKEVKVRVESWKSLILLALTGELR</sequence>
<evidence type="ECO:0000313" key="1">
    <source>
        <dbReference type="EMBL" id="EPT05395.1"/>
    </source>
</evidence>
<gene>
    <name evidence="1" type="ORF">FOMPIDRAFT_94600</name>
</gene>
<name>S8G588_FOMSC</name>
<accession>S8G588</accession>
<keyword evidence="2" id="KW-1185">Reference proteome</keyword>
<protein>
    <submittedName>
        <fullName evidence="1">Uncharacterized protein</fullName>
    </submittedName>
</protein>
<reference evidence="1 2" key="1">
    <citation type="journal article" date="2012" name="Science">
        <title>The Paleozoic origin of enzymatic lignin decomposition reconstructed from 31 fungal genomes.</title>
        <authorList>
            <person name="Floudas D."/>
            <person name="Binder M."/>
            <person name="Riley R."/>
            <person name="Barry K."/>
            <person name="Blanchette R.A."/>
            <person name="Henrissat B."/>
            <person name="Martinez A.T."/>
            <person name="Otillar R."/>
            <person name="Spatafora J.W."/>
            <person name="Yadav J.S."/>
            <person name="Aerts A."/>
            <person name="Benoit I."/>
            <person name="Boyd A."/>
            <person name="Carlson A."/>
            <person name="Copeland A."/>
            <person name="Coutinho P.M."/>
            <person name="de Vries R.P."/>
            <person name="Ferreira P."/>
            <person name="Findley K."/>
            <person name="Foster B."/>
            <person name="Gaskell J."/>
            <person name="Glotzer D."/>
            <person name="Gorecki P."/>
            <person name="Heitman J."/>
            <person name="Hesse C."/>
            <person name="Hori C."/>
            <person name="Igarashi K."/>
            <person name="Jurgens J.A."/>
            <person name="Kallen N."/>
            <person name="Kersten P."/>
            <person name="Kohler A."/>
            <person name="Kuees U."/>
            <person name="Kumar T.K.A."/>
            <person name="Kuo A."/>
            <person name="LaButti K."/>
            <person name="Larrondo L.F."/>
            <person name="Lindquist E."/>
            <person name="Ling A."/>
            <person name="Lombard V."/>
            <person name="Lucas S."/>
            <person name="Lundell T."/>
            <person name="Martin R."/>
            <person name="McLaughlin D.J."/>
            <person name="Morgenstern I."/>
            <person name="Morin E."/>
            <person name="Murat C."/>
            <person name="Nagy L.G."/>
            <person name="Nolan M."/>
            <person name="Ohm R.A."/>
            <person name="Patyshakuliyeva A."/>
            <person name="Rokas A."/>
            <person name="Ruiz-Duenas F.J."/>
            <person name="Sabat G."/>
            <person name="Salamov A."/>
            <person name="Samejima M."/>
            <person name="Schmutz J."/>
            <person name="Slot J.C."/>
            <person name="St John F."/>
            <person name="Stenlid J."/>
            <person name="Sun H."/>
            <person name="Sun S."/>
            <person name="Syed K."/>
            <person name="Tsang A."/>
            <person name="Wiebenga A."/>
            <person name="Young D."/>
            <person name="Pisabarro A."/>
            <person name="Eastwood D.C."/>
            <person name="Martin F."/>
            <person name="Cullen D."/>
            <person name="Grigoriev I.V."/>
            <person name="Hibbett D.S."/>
        </authorList>
    </citation>
    <scope>NUCLEOTIDE SEQUENCE</scope>
    <source>
        <strain evidence="2">FP-58527</strain>
    </source>
</reference>